<dbReference type="Gene3D" id="3.30.450.20">
    <property type="entry name" value="PAS domain"/>
    <property type="match status" value="2"/>
</dbReference>
<keyword evidence="2" id="KW-0175">Coiled coil</keyword>
<dbReference type="Pfam" id="PF01339">
    <property type="entry name" value="CheB_methylest"/>
    <property type="match status" value="1"/>
</dbReference>
<dbReference type="SUPFAM" id="SSF52738">
    <property type="entry name" value="Methylesterase CheB, C-terminal domain"/>
    <property type="match status" value="1"/>
</dbReference>
<dbReference type="InterPro" id="IPR013656">
    <property type="entry name" value="PAS_4"/>
</dbReference>
<dbReference type="GO" id="GO:0008757">
    <property type="term" value="F:S-adenosylmethionine-dependent methyltransferase activity"/>
    <property type="evidence" value="ECO:0007669"/>
    <property type="project" value="InterPro"/>
</dbReference>
<dbReference type="InterPro" id="IPR000700">
    <property type="entry name" value="PAS-assoc_C"/>
</dbReference>
<dbReference type="GO" id="GO:0006935">
    <property type="term" value="P:chemotaxis"/>
    <property type="evidence" value="ECO:0007669"/>
    <property type="project" value="UniProtKB-UniRule"/>
</dbReference>
<dbReference type="AlphaFoldDB" id="A0A3L7JRH9"/>
<dbReference type="PROSITE" id="PS50123">
    <property type="entry name" value="CHER"/>
    <property type="match status" value="1"/>
</dbReference>
<comment type="caution">
    <text evidence="6">The sequence shown here is derived from an EMBL/GenBank/DDBJ whole genome shotgun (WGS) entry which is preliminary data.</text>
</comment>
<proteinExistence type="predicted"/>
<dbReference type="Gene3D" id="3.40.50.180">
    <property type="entry name" value="Methylesterase CheB, C-terminal domain"/>
    <property type="match status" value="1"/>
</dbReference>
<dbReference type="InterPro" id="IPR022642">
    <property type="entry name" value="CheR_C"/>
</dbReference>
<dbReference type="Pfam" id="PF01739">
    <property type="entry name" value="CheR"/>
    <property type="match status" value="1"/>
</dbReference>
<dbReference type="NCBIfam" id="TIGR00229">
    <property type="entry name" value="sensory_box"/>
    <property type="match status" value="1"/>
</dbReference>
<feature type="active site" evidence="1">
    <location>
        <position position="44"/>
    </location>
</feature>
<dbReference type="InterPro" id="IPR035965">
    <property type="entry name" value="PAS-like_dom_sf"/>
</dbReference>
<evidence type="ECO:0000259" key="3">
    <source>
        <dbReference type="PROSITE" id="PS50113"/>
    </source>
</evidence>
<evidence type="ECO:0000256" key="2">
    <source>
        <dbReference type="SAM" id="Coils"/>
    </source>
</evidence>
<evidence type="ECO:0000256" key="1">
    <source>
        <dbReference type="PROSITE-ProRule" id="PRU00050"/>
    </source>
</evidence>
<dbReference type="EMBL" id="RCVZ01000017">
    <property type="protein sequence ID" value="RLQ93090.1"/>
    <property type="molecule type" value="Genomic_DNA"/>
</dbReference>
<dbReference type="SMART" id="SM00138">
    <property type="entry name" value="MeTrc"/>
    <property type="match status" value="1"/>
</dbReference>
<evidence type="ECO:0000313" key="6">
    <source>
        <dbReference type="EMBL" id="RLQ93090.1"/>
    </source>
</evidence>
<dbReference type="CDD" id="cd00130">
    <property type="entry name" value="PAS"/>
    <property type="match status" value="1"/>
</dbReference>
<feature type="active site" evidence="1">
    <location>
        <position position="137"/>
    </location>
</feature>
<dbReference type="SUPFAM" id="SSF47757">
    <property type="entry name" value="Chemotaxis receptor methyltransferase CheR, N-terminal domain"/>
    <property type="match status" value="1"/>
</dbReference>
<sequence length="1029" mass="118056">MTSRSNGKPTIIGIGASAGGLEAIEAFFQSVPSGHLFSFIVVQHLSPNYKSYMPELLKKSTDMNIVIAEDGMRINEKTIYLCPPSCYITIIDENKIKLDPYPESRSPHFPIDELLTSMASELRDQAVGIVLSGNGTDGTQGMKAIRESGGMCIVQDETAKYPDMPINARKEGVVDFVLPPDEIPQQLLKNFDYKRFDFSDELLNDIFQLIHKRTNVDFAQYKRNSVIRRIERRMNLSERKFYSVEDYKLYLIENPSEAKALKEDLLIGVTHFFRDKEAFNYLEREVFPKLIEQKKKSGSNTIRVWVAGCSTGQEAYSIAILLNEEIKKQSLDIKVQIFATDVDKDAIKTASLGRFSEQVIATIPQAYLNKYFEREDDEYAVKKEIRKMIVFAPHNIAKDSPFVDLDMVSCRNVLIYFQAELQQRVLSLFHFALREDGYLFLGPSETLGRLSNLFGTINSKWNIFHNSAPRKVSVSDGIVQKKDVLQNKDVKSNPFEDGKSYKSYSQLDDFNAVLLDQFMEACVVIDEDSEVVFSSNSAQRFLAFPKNKSNFNIHNIVPTSLSVVIGAAAKKVKETQEEVTFEDINVRYRDYREYCLNVKAAPVLLPHKGLHYTALFFEEKKVEFTKRERALLPYDPEFLIQQRIHDMEQELFLTKQHLQNTIEELETSNEELQSTNEELIAANEELQSTNEELQSVNEELITVNNDYEKKIEELIQLNNDIDNLLINTNIATIFLDKEFNIKLFTPEASNVFNLIERDVGRPIHHISHTLEYHELNQDIQEVLYTTHAIEKELKSDSDEWFSMRIMPYRTSDNIIEGIVITLVNITELKGMNQDLQMSKQALEHTGSTILVTDGDGNIVYTNQHFLNSISQEYSAVIGHPISDIYDAHFRESDFLMHWNEAYNGAKWTGELSYKDREGHNRWEYTTLVPVLKPNGKIAQVIRVSEDITQRKKDQENTFKSEVVSVISQVAIADHHGIRIPMDSLRSFRTGKKSKDRLLIDSQQLKDTDSNRLKGVLSELLFSRGEEMTE</sequence>
<evidence type="ECO:0000259" key="5">
    <source>
        <dbReference type="PROSITE" id="PS50123"/>
    </source>
</evidence>
<keyword evidence="7" id="KW-1185">Reference proteome</keyword>
<dbReference type="SUPFAM" id="SSF55785">
    <property type="entry name" value="PYP-like sensor domain (PAS domain)"/>
    <property type="match status" value="2"/>
</dbReference>
<evidence type="ECO:0000313" key="7">
    <source>
        <dbReference type="Proteomes" id="UP000276770"/>
    </source>
</evidence>
<keyword evidence="1" id="KW-0378">Hydrolase</keyword>
<feature type="coiled-coil region" evidence="2">
    <location>
        <begin position="655"/>
        <end position="727"/>
    </location>
</feature>
<dbReference type="GO" id="GO:0000156">
    <property type="term" value="F:phosphorelay response regulator activity"/>
    <property type="evidence" value="ECO:0007669"/>
    <property type="project" value="InterPro"/>
</dbReference>
<feature type="active site" evidence="1">
    <location>
        <position position="17"/>
    </location>
</feature>
<dbReference type="OrthoDB" id="9816309at2"/>
<gene>
    <name evidence="6" type="ORF">D9X91_18840</name>
</gene>
<name>A0A3L7JRH9_9BACI</name>
<organism evidence="6 7">
    <name type="scientific">Falsibacillus albus</name>
    <dbReference type="NCBI Taxonomy" id="2478915"/>
    <lineage>
        <taxon>Bacteria</taxon>
        <taxon>Bacillati</taxon>
        <taxon>Bacillota</taxon>
        <taxon>Bacilli</taxon>
        <taxon>Bacillales</taxon>
        <taxon>Bacillaceae</taxon>
        <taxon>Falsibacillus</taxon>
    </lineage>
</organism>
<dbReference type="Pfam" id="PF03705">
    <property type="entry name" value="CheR_N"/>
    <property type="match status" value="1"/>
</dbReference>
<dbReference type="PROSITE" id="PS50122">
    <property type="entry name" value="CHEB"/>
    <property type="match status" value="1"/>
</dbReference>
<dbReference type="InterPro" id="IPR000014">
    <property type="entry name" value="PAS"/>
</dbReference>
<keyword evidence="1" id="KW-0145">Chemotaxis</keyword>
<dbReference type="CDD" id="cd16434">
    <property type="entry name" value="CheB-CheR_fusion"/>
    <property type="match status" value="1"/>
</dbReference>
<feature type="domain" description="CheB-type methylesterase" evidence="4">
    <location>
        <begin position="11"/>
        <end position="194"/>
    </location>
</feature>
<dbReference type="SMART" id="SM00091">
    <property type="entry name" value="PAS"/>
    <property type="match status" value="2"/>
</dbReference>
<dbReference type="Gene3D" id="3.40.50.150">
    <property type="entry name" value="Vaccinia Virus protein VP39"/>
    <property type="match status" value="1"/>
</dbReference>
<evidence type="ECO:0000259" key="4">
    <source>
        <dbReference type="PROSITE" id="PS50122"/>
    </source>
</evidence>
<dbReference type="GO" id="GO:0005737">
    <property type="term" value="C:cytoplasm"/>
    <property type="evidence" value="ECO:0007669"/>
    <property type="project" value="InterPro"/>
</dbReference>
<dbReference type="Pfam" id="PF08448">
    <property type="entry name" value="PAS_4"/>
    <property type="match status" value="1"/>
</dbReference>
<dbReference type="PRINTS" id="PR00996">
    <property type="entry name" value="CHERMTFRASE"/>
</dbReference>
<dbReference type="InterPro" id="IPR029063">
    <property type="entry name" value="SAM-dependent_MTases_sf"/>
</dbReference>
<protein>
    <submittedName>
        <fullName evidence="6">PAS domain S-box protein</fullName>
    </submittedName>
</protein>
<accession>A0A3L7JRH9</accession>
<feature type="domain" description="PAC" evidence="3">
    <location>
        <begin position="907"/>
        <end position="959"/>
    </location>
</feature>
<dbReference type="InterPro" id="IPR050903">
    <property type="entry name" value="Bact_Chemotaxis_MeTrfase"/>
</dbReference>
<dbReference type="RefSeq" id="WP_121682197.1">
    <property type="nucleotide sequence ID" value="NZ_RCVZ01000017.1"/>
</dbReference>
<dbReference type="Proteomes" id="UP000276770">
    <property type="component" value="Unassembled WGS sequence"/>
</dbReference>
<dbReference type="SUPFAM" id="SSF53335">
    <property type="entry name" value="S-adenosyl-L-methionine-dependent methyltransferases"/>
    <property type="match status" value="1"/>
</dbReference>
<dbReference type="PANTHER" id="PTHR24422:SF27">
    <property type="entry name" value="PROTEIN-GLUTAMATE O-METHYLTRANSFERASE"/>
    <property type="match status" value="1"/>
</dbReference>
<dbReference type="PROSITE" id="PS50113">
    <property type="entry name" value="PAC"/>
    <property type="match status" value="1"/>
</dbReference>
<feature type="domain" description="CheR-type methyltransferase" evidence="5">
    <location>
        <begin position="191"/>
        <end position="464"/>
    </location>
</feature>
<dbReference type="GO" id="GO:0008984">
    <property type="term" value="F:protein-glutamate methylesterase activity"/>
    <property type="evidence" value="ECO:0007669"/>
    <property type="project" value="InterPro"/>
</dbReference>
<dbReference type="InterPro" id="IPR000780">
    <property type="entry name" value="CheR_MeTrfase"/>
</dbReference>
<reference evidence="6 7" key="1">
    <citation type="submission" date="2018-10" db="EMBL/GenBank/DDBJ databases">
        <title>Falsibacillus sp. genome draft.</title>
        <authorList>
            <person name="Shi S."/>
        </authorList>
    </citation>
    <scope>NUCLEOTIDE SEQUENCE [LARGE SCALE GENOMIC DNA]</scope>
    <source>
        <strain evidence="6 7">GY 10110</strain>
    </source>
</reference>
<dbReference type="InterPro" id="IPR000673">
    <property type="entry name" value="Sig_transdc_resp-reg_Me-estase"/>
</dbReference>
<dbReference type="InterPro" id="IPR035909">
    <property type="entry name" value="CheB_C"/>
</dbReference>
<dbReference type="PANTHER" id="PTHR24422">
    <property type="entry name" value="CHEMOTAXIS PROTEIN METHYLTRANSFERASE"/>
    <property type="match status" value="1"/>
</dbReference>
<dbReference type="Pfam" id="PF13596">
    <property type="entry name" value="PAS_10"/>
    <property type="match status" value="1"/>
</dbReference>
<dbReference type="InterPro" id="IPR022641">
    <property type="entry name" value="CheR_N"/>
</dbReference>